<dbReference type="InterPro" id="IPR001304">
    <property type="entry name" value="C-type_lectin-like"/>
</dbReference>
<keyword evidence="6" id="KW-0175">Coiled coil</keyword>
<evidence type="ECO:0000256" key="5">
    <source>
        <dbReference type="ARBA" id="ARBA00023157"/>
    </source>
</evidence>
<dbReference type="InterPro" id="IPR018378">
    <property type="entry name" value="C-type_lectin_CS"/>
</dbReference>
<dbReference type="Pfam" id="PF00059">
    <property type="entry name" value="Lectin_C"/>
    <property type="match status" value="1"/>
</dbReference>
<keyword evidence="9" id="KW-1185">Reference proteome</keyword>
<keyword evidence="5" id="KW-1015">Disulfide bond</keyword>
<dbReference type="AlphaFoldDB" id="A0AAE0ZSH9"/>
<protein>
    <recommendedName>
        <fullName evidence="7">C-type lectin domain-containing protein</fullName>
    </recommendedName>
</protein>
<dbReference type="PROSITE" id="PS00615">
    <property type="entry name" value="C_TYPE_LECTIN_1"/>
    <property type="match status" value="1"/>
</dbReference>
<dbReference type="PANTHER" id="PTHR22799:SF1">
    <property type="entry name" value="C-TYPE LECTIN DOMAIN FAMILY 11 MEMBER A"/>
    <property type="match status" value="1"/>
</dbReference>
<keyword evidence="2" id="KW-0964">Secreted</keyword>
<dbReference type="Proteomes" id="UP001283361">
    <property type="component" value="Unassembled WGS sequence"/>
</dbReference>
<feature type="domain" description="C-type lectin" evidence="7">
    <location>
        <begin position="333"/>
        <end position="451"/>
    </location>
</feature>
<dbReference type="EMBL" id="JAWDGP010003503">
    <property type="protein sequence ID" value="KAK3773817.1"/>
    <property type="molecule type" value="Genomic_DNA"/>
</dbReference>
<evidence type="ECO:0000256" key="4">
    <source>
        <dbReference type="ARBA" id="ARBA00022734"/>
    </source>
</evidence>
<feature type="coiled-coil region" evidence="6">
    <location>
        <begin position="292"/>
        <end position="326"/>
    </location>
</feature>
<comment type="subcellular location">
    <subcellularLocation>
        <location evidence="1">Secreted</location>
    </subcellularLocation>
</comment>
<dbReference type="SMART" id="SM00034">
    <property type="entry name" value="CLECT"/>
    <property type="match status" value="1"/>
</dbReference>
<accession>A0AAE0ZSH9</accession>
<keyword evidence="3" id="KW-0732">Signal</keyword>
<organism evidence="8 9">
    <name type="scientific">Elysia crispata</name>
    <name type="common">lettuce slug</name>
    <dbReference type="NCBI Taxonomy" id="231223"/>
    <lineage>
        <taxon>Eukaryota</taxon>
        <taxon>Metazoa</taxon>
        <taxon>Spiralia</taxon>
        <taxon>Lophotrochozoa</taxon>
        <taxon>Mollusca</taxon>
        <taxon>Gastropoda</taxon>
        <taxon>Heterobranchia</taxon>
        <taxon>Euthyneura</taxon>
        <taxon>Panpulmonata</taxon>
        <taxon>Sacoglossa</taxon>
        <taxon>Placobranchoidea</taxon>
        <taxon>Plakobranchidae</taxon>
        <taxon>Elysia</taxon>
    </lineage>
</organism>
<evidence type="ECO:0000256" key="3">
    <source>
        <dbReference type="ARBA" id="ARBA00022729"/>
    </source>
</evidence>
<dbReference type="InterPro" id="IPR016187">
    <property type="entry name" value="CTDL_fold"/>
</dbReference>
<dbReference type="SUPFAM" id="SSF56436">
    <property type="entry name" value="C-type lectin-like"/>
    <property type="match status" value="1"/>
</dbReference>
<dbReference type="PANTHER" id="PTHR22799">
    <property type="entry name" value="TETRANECTIN-RELATED"/>
    <property type="match status" value="1"/>
</dbReference>
<dbReference type="InterPro" id="IPR016186">
    <property type="entry name" value="C-type_lectin-like/link_sf"/>
</dbReference>
<evidence type="ECO:0000256" key="1">
    <source>
        <dbReference type="ARBA" id="ARBA00004613"/>
    </source>
</evidence>
<dbReference type="CDD" id="cd00037">
    <property type="entry name" value="CLECT"/>
    <property type="match status" value="1"/>
</dbReference>
<dbReference type="GO" id="GO:0008083">
    <property type="term" value="F:growth factor activity"/>
    <property type="evidence" value="ECO:0007669"/>
    <property type="project" value="TreeGrafter"/>
</dbReference>
<keyword evidence="4" id="KW-0430">Lectin</keyword>
<dbReference type="Gene3D" id="3.10.100.10">
    <property type="entry name" value="Mannose-Binding Protein A, subunit A"/>
    <property type="match status" value="1"/>
</dbReference>
<dbReference type="GO" id="GO:0005615">
    <property type="term" value="C:extracellular space"/>
    <property type="evidence" value="ECO:0007669"/>
    <property type="project" value="TreeGrafter"/>
</dbReference>
<evidence type="ECO:0000259" key="7">
    <source>
        <dbReference type="PROSITE" id="PS50041"/>
    </source>
</evidence>
<evidence type="ECO:0000313" key="8">
    <source>
        <dbReference type="EMBL" id="KAK3773817.1"/>
    </source>
</evidence>
<comment type="caution">
    <text evidence="8">The sequence shown here is derived from an EMBL/GenBank/DDBJ whole genome shotgun (WGS) entry which is preliminary data.</text>
</comment>
<dbReference type="InterPro" id="IPR051663">
    <property type="entry name" value="CLec_Tetranectin-domain"/>
</dbReference>
<sequence length="454" mass="51318">MTGLKLFCPEIIHTNSKIVFQFTVKKKGEIALFDQLVRTAVAMEHAHIVYSRTLATMVVLVAVTAVCAEVHSAITLRVSGGFNYVRCQREDLDLRCRVDITAAGIDHFTSLTLFGSVPFRDRNDLDLLVTLDSLSGNANIEGDFLKGEGVSSYGNLNIQNNMPAPYLGLIWPSYPVLTRPIFRCVANGINSDGQAAVISTSIQIETVDANCVKERSQADLTKLLVKMGRTSNLSEKVEAQLVSLDTRSYESKFKCAHVDEIMDHQTESLKENFENLGYKLDNLLEKDFSYMMKKLTDEMDELQRVLSSLEQNINNKLRSLDLHRERFDVSSVYQGRVYLLSKSVQVFSIIHAQSRCLKLGGYLLEVDDNEEMRFVSKFLFSGPRTVHFWTGANDIQSENMFVYFHSKKRVPRIKWVDKQPDNYDNKEHCVEITGKGLNDLPCDSNGKIVCEVPL</sequence>
<evidence type="ECO:0000256" key="2">
    <source>
        <dbReference type="ARBA" id="ARBA00022525"/>
    </source>
</evidence>
<name>A0AAE0ZSH9_9GAST</name>
<reference evidence="8" key="1">
    <citation type="journal article" date="2023" name="G3 (Bethesda)">
        <title>A reference genome for the long-term kleptoplast-retaining sea slug Elysia crispata morphotype clarki.</title>
        <authorList>
            <person name="Eastman K.E."/>
            <person name="Pendleton A.L."/>
            <person name="Shaikh M.A."/>
            <person name="Suttiyut T."/>
            <person name="Ogas R."/>
            <person name="Tomko P."/>
            <person name="Gavelis G."/>
            <person name="Widhalm J.R."/>
            <person name="Wisecaver J.H."/>
        </authorList>
    </citation>
    <scope>NUCLEOTIDE SEQUENCE</scope>
    <source>
        <strain evidence="8">ECLA1</strain>
    </source>
</reference>
<dbReference type="PROSITE" id="PS50041">
    <property type="entry name" value="C_TYPE_LECTIN_2"/>
    <property type="match status" value="1"/>
</dbReference>
<evidence type="ECO:0000313" key="9">
    <source>
        <dbReference type="Proteomes" id="UP001283361"/>
    </source>
</evidence>
<proteinExistence type="predicted"/>
<dbReference type="GO" id="GO:0030246">
    <property type="term" value="F:carbohydrate binding"/>
    <property type="evidence" value="ECO:0007669"/>
    <property type="project" value="UniProtKB-KW"/>
</dbReference>
<evidence type="ECO:0000256" key="6">
    <source>
        <dbReference type="SAM" id="Coils"/>
    </source>
</evidence>
<gene>
    <name evidence="8" type="ORF">RRG08_009765</name>
</gene>